<keyword evidence="4" id="KW-0547">Nucleotide-binding</keyword>
<dbReference type="SUPFAM" id="SSF52540">
    <property type="entry name" value="P-loop containing nucleoside triphosphate hydrolases"/>
    <property type="match status" value="1"/>
</dbReference>
<dbReference type="Gene3D" id="3.40.50.300">
    <property type="entry name" value="P-loop containing nucleotide triphosphate hydrolases"/>
    <property type="match status" value="1"/>
</dbReference>
<evidence type="ECO:0000256" key="7">
    <source>
        <dbReference type="ARBA" id="ARBA00023136"/>
    </source>
</evidence>
<evidence type="ECO:0000256" key="2">
    <source>
        <dbReference type="ARBA" id="ARBA00022448"/>
    </source>
</evidence>
<evidence type="ECO:0000256" key="3">
    <source>
        <dbReference type="ARBA" id="ARBA00022475"/>
    </source>
</evidence>
<dbReference type="Proteomes" id="UP000721844">
    <property type="component" value="Unassembled WGS sequence"/>
</dbReference>
<dbReference type="SUPFAM" id="SSF50331">
    <property type="entry name" value="MOP-like"/>
    <property type="match status" value="1"/>
</dbReference>
<keyword evidence="3" id="KW-1003">Cell membrane</keyword>
<evidence type="ECO:0000259" key="8">
    <source>
        <dbReference type="PROSITE" id="PS50893"/>
    </source>
</evidence>
<evidence type="ECO:0000313" key="9">
    <source>
        <dbReference type="EMBL" id="MCB8883741.1"/>
    </source>
</evidence>
<reference evidence="9 10" key="1">
    <citation type="journal article" date="2021" name="Microorganisms">
        <title>Acidisoma silvae sp. nov. and Acidisomacellulosilytica sp. nov., Two Acidophilic Bacteria Isolated from Decaying Wood, Hydrolyzing Cellulose and Producing Poly-3-hydroxybutyrate.</title>
        <authorList>
            <person name="Mieszkin S."/>
            <person name="Pouder E."/>
            <person name="Uroz S."/>
            <person name="Simon-Colin C."/>
            <person name="Alain K."/>
        </authorList>
    </citation>
    <scope>NUCLEOTIDE SEQUENCE [LARGE SCALE GENOMIC DNA]</scope>
    <source>
        <strain evidence="9 10">HW T5.17</strain>
    </source>
</reference>
<dbReference type="Pfam" id="PF08402">
    <property type="entry name" value="TOBE_2"/>
    <property type="match status" value="1"/>
</dbReference>
<dbReference type="InterPro" id="IPR017871">
    <property type="entry name" value="ABC_transporter-like_CS"/>
</dbReference>
<dbReference type="InterPro" id="IPR047641">
    <property type="entry name" value="ABC_transpr_MalK/UgpC-like"/>
</dbReference>
<dbReference type="PROSITE" id="PS50893">
    <property type="entry name" value="ABC_TRANSPORTER_2"/>
    <property type="match status" value="1"/>
</dbReference>
<dbReference type="GO" id="GO:0140359">
    <property type="term" value="F:ABC-type transporter activity"/>
    <property type="evidence" value="ECO:0007669"/>
    <property type="project" value="InterPro"/>
</dbReference>
<dbReference type="CDD" id="cd03301">
    <property type="entry name" value="ABC_MalK_N"/>
    <property type="match status" value="1"/>
</dbReference>
<comment type="caution">
    <text evidence="9">The sequence shown here is derived from an EMBL/GenBank/DDBJ whole genome shotgun (WGS) entry which is preliminary data.</text>
</comment>
<keyword evidence="6" id="KW-1278">Translocase</keyword>
<sequence>MPTVTFENVSKIFADYAAIRNINFKIADGEFVVFVGPSGCGKTTTLRMLAGLETPSYGSIFFDEVDVTLVPPGRRDIAMVFQSYALYPHLSTYQNLAFGPRARHEDKQLTDQRIREVARMLGLDSLLGRRPSELSGGQRQRIALGRAMVRQPKVFLLDEPLSNLDAALRAQMRIEITDLQRRLGVTTAYVTHDQVEALTMGHRIAVFNKGELLQIDTPQRLYQQPVNEFVATFIGSPKMNLVPGTLERFDQSVFLKCLGRNTQLSDRQAKGLRSGDISSVNIGLRPQDVHWTQDAPGRCTQKIRGIVHAVEPTGAETFVIVDVDGQSVEAQFPSFSQIRPGDQVELVFDSEDLYVFDAASGVNLLSGYVRDGEALLLSA</sequence>
<evidence type="ECO:0000256" key="1">
    <source>
        <dbReference type="ARBA" id="ARBA00005417"/>
    </source>
</evidence>
<dbReference type="GO" id="GO:0008643">
    <property type="term" value="P:carbohydrate transport"/>
    <property type="evidence" value="ECO:0007669"/>
    <property type="project" value="InterPro"/>
</dbReference>
<dbReference type="Gene3D" id="2.40.50.100">
    <property type="match status" value="1"/>
</dbReference>
<dbReference type="AlphaFoldDB" id="A0A964E6M6"/>
<feature type="domain" description="ABC transporter" evidence="8">
    <location>
        <begin position="4"/>
        <end position="234"/>
    </location>
</feature>
<keyword evidence="10" id="KW-1185">Reference proteome</keyword>
<dbReference type="PROSITE" id="PS00211">
    <property type="entry name" value="ABC_TRANSPORTER_1"/>
    <property type="match status" value="1"/>
</dbReference>
<dbReference type="GO" id="GO:0055052">
    <property type="term" value="C:ATP-binding cassette (ABC) transporter complex, substrate-binding subunit-containing"/>
    <property type="evidence" value="ECO:0007669"/>
    <property type="project" value="TreeGrafter"/>
</dbReference>
<gene>
    <name evidence="9" type="ORF">ACELLULO517_26055</name>
</gene>
<dbReference type="InterPro" id="IPR013611">
    <property type="entry name" value="Transp-assoc_OB_typ2"/>
</dbReference>
<dbReference type="Gene3D" id="2.40.50.140">
    <property type="entry name" value="Nucleic acid-binding proteins"/>
    <property type="match status" value="1"/>
</dbReference>
<evidence type="ECO:0000313" key="10">
    <source>
        <dbReference type="Proteomes" id="UP000721844"/>
    </source>
</evidence>
<keyword evidence="7" id="KW-0472">Membrane</keyword>
<evidence type="ECO:0000256" key="6">
    <source>
        <dbReference type="ARBA" id="ARBA00022967"/>
    </source>
</evidence>
<evidence type="ECO:0000256" key="5">
    <source>
        <dbReference type="ARBA" id="ARBA00022840"/>
    </source>
</evidence>
<dbReference type="InterPro" id="IPR008995">
    <property type="entry name" value="Mo/tungstate-bd_C_term_dom"/>
</dbReference>
<organism evidence="9 10">
    <name type="scientific">Acidisoma cellulosilyticum</name>
    <dbReference type="NCBI Taxonomy" id="2802395"/>
    <lineage>
        <taxon>Bacteria</taxon>
        <taxon>Pseudomonadati</taxon>
        <taxon>Pseudomonadota</taxon>
        <taxon>Alphaproteobacteria</taxon>
        <taxon>Acetobacterales</taxon>
        <taxon>Acidocellaceae</taxon>
        <taxon>Acidisoma</taxon>
    </lineage>
</organism>
<protein>
    <submittedName>
        <fullName evidence="9">ABC transporter ATP-binding protein</fullName>
    </submittedName>
</protein>
<dbReference type="FunFam" id="3.40.50.300:FF:000042">
    <property type="entry name" value="Maltose/maltodextrin ABC transporter, ATP-binding protein"/>
    <property type="match status" value="1"/>
</dbReference>
<keyword evidence="5 9" id="KW-0067">ATP-binding</keyword>
<dbReference type="InterPro" id="IPR027417">
    <property type="entry name" value="P-loop_NTPase"/>
</dbReference>
<name>A0A964E6M6_9PROT</name>
<dbReference type="InterPro" id="IPR003593">
    <property type="entry name" value="AAA+_ATPase"/>
</dbReference>
<dbReference type="InterPro" id="IPR015855">
    <property type="entry name" value="ABC_transpr_MalK-like"/>
</dbReference>
<accession>A0A964E6M6</accession>
<proteinExistence type="inferred from homology"/>
<dbReference type="InterPro" id="IPR012340">
    <property type="entry name" value="NA-bd_OB-fold"/>
</dbReference>
<comment type="similarity">
    <text evidence="1">Belongs to the ABC transporter superfamily.</text>
</comment>
<dbReference type="Pfam" id="PF00005">
    <property type="entry name" value="ABC_tran"/>
    <property type="match status" value="1"/>
</dbReference>
<dbReference type="GO" id="GO:0016887">
    <property type="term" value="F:ATP hydrolysis activity"/>
    <property type="evidence" value="ECO:0007669"/>
    <property type="project" value="InterPro"/>
</dbReference>
<dbReference type="PANTHER" id="PTHR43875:SF15">
    <property type="entry name" value="TREHALOSE IMPORT ATP-BINDING PROTEIN SUGC"/>
    <property type="match status" value="1"/>
</dbReference>
<dbReference type="PANTHER" id="PTHR43875">
    <property type="entry name" value="MALTODEXTRIN IMPORT ATP-BINDING PROTEIN MSMX"/>
    <property type="match status" value="1"/>
</dbReference>
<keyword evidence="2" id="KW-0813">Transport</keyword>
<dbReference type="InterPro" id="IPR003439">
    <property type="entry name" value="ABC_transporter-like_ATP-bd"/>
</dbReference>
<dbReference type="EMBL" id="JAESVA010000016">
    <property type="protein sequence ID" value="MCB8883741.1"/>
    <property type="molecule type" value="Genomic_DNA"/>
</dbReference>
<dbReference type="GO" id="GO:0005524">
    <property type="term" value="F:ATP binding"/>
    <property type="evidence" value="ECO:0007669"/>
    <property type="project" value="UniProtKB-KW"/>
</dbReference>
<evidence type="ECO:0000256" key="4">
    <source>
        <dbReference type="ARBA" id="ARBA00022741"/>
    </source>
</evidence>
<dbReference type="SMART" id="SM00382">
    <property type="entry name" value="AAA"/>
    <property type="match status" value="1"/>
</dbReference>